<dbReference type="PANTHER" id="PTHR31435">
    <property type="entry name" value="PROTEIN NATD1"/>
    <property type="match status" value="1"/>
</dbReference>
<feature type="domain" description="N-acetyltransferase" evidence="4">
    <location>
        <begin position="30"/>
        <end position="118"/>
    </location>
</feature>
<organism evidence="5">
    <name type="scientific">Culex tarsalis</name>
    <name type="common">Encephalitis mosquito</name>
    <dbReference type="NCBI Taxonomy" id="7177"/>
    <lineage>
        <taxon>Eukaryota</taxon>
        <taxon>Metazoa</taxon>
        <taxon>Ecdysozoa</taxon>
        <taxon>Arthropoda</taxon>
        <taxon>Hexapoda</taxon>
        <taxon>Insecta</taxon>
        <taxon>Pterygota</taxon>
        <taxon>Neoptera</taxon>
        <taxon>Endopterygota</taxon>
        <taxon>Diptera</taxon>
        <taxon>Nematocera</taxon>
        <taxon>Culicoidea</taxon>
        <taxon>Culicidae</taxon>
        <taxon>Culicinae</taxon>
        <taxon>Culicini</taxon>
        <taxon>Culex</taxon>
        <taxon>Culex</taxon>
    </lineage>
</organism>
<dbReference type="Gene3D" id="3.40.630.30">
    <property type="match status" value="1"/>
</dbReference>
<evidence type="ECO:0000256" key="2">
    <source>
        <dbReference type="ARBA" id="ARBA00020243"/>
    </source>
</evidence>
<evidence type="ECO:0000256" key="1">
    <source>
        <dbReference type="ARBA" id="ARBA00006233"/>
    </source>
</evidence>
<dbReference type="InterPro" id="IPR016181">
    <property type="entry name" value="Acyl_CoA_acyltransferase"/>
</dbReference>
<dbReference type="PROSITE" id="PS51729">
    <property type="entry name" value="GNAT_YJDJ"/>
    <property type="match status" value="1"/>
</dbReference>
<protein>
    <recommendedName>
        <fullName evidence="2">Protein NATD1</fullName>
    </recommendedName>
    <alternativeName>
        <fullName evidence="3">N-acetyltransferase domain-containing protein 1</fullName>
    </alternativeName>
</protein>
<sequence>MFPVARVLSRSRYLTRLAKAEMCSSVLQIGHDPANAEFSVHLNESKAFLGYRLDRKARVLSLDHTEVPAVFQGKGVGKKLVEAALQHAMQENLKVKIYCDFALKYYRDNEAQLAGKLKYVPE</sequence>
<dbReference type="InterPro" id="IPR031165">
    <property type="entry name" value="GNAT_YJDJ"/>
</dbReference>
<dbReference type="EMBL" id="GFDL01006701">
    <property type="protein sequence ID" value="JAV28344.1"/>
    <property type="molecule type" value="Transcribed_RNA"/>
</dbReference>
<dbReference type="SUPFAM" id="SSF55729">
    <property type="entry name" value="Acyl-CoA N-acyltransferases (Nat)"/>
    <property type="match status" value="1"/>
</dbReference>
<evidence type="ECO:0000259" key="4">
    <source>
        <dbReference type="PROSITE" id="PS51729"/>
    </source>
</evidence>
<name>A0A1Q3FLF4_CULTA</name>
<dbReference type="CDD" id="cd04301">
    <property type="entry name" value="NAT_SF"/>
    <property type="match status" value="1"/>
</dbReference>
<dbReference type="PANTHER" id="PTHR31435:SF9">
    <property type="entry name" value="PROTEIN NATD1"/>
    <property type="match status" value="1"/>
</dbReference>
<proteinExistence type="inferred from homology"/>
<reference evidence="5" key="1">
    <citation type="submission" date="2017-01" db="EMBL/GenBank/DDBJ databases">
        <title>A deep insight into the sialotranscriptome of adult male and female Cluex tarsalis mosquitoes.</title>
        <authorList>
            <person name="Ribeiro J.M."/>
            <person name="Moreira F."/>
            <person name="Bernard K.A."/>
            <person name="Calvo E."/>
        </authorList>
    </citation>
    <scope>NUCLEOTIDE SEQUENCE</scope>
    <source>
        <strain evidence="5">Kern County</strain>
        <tissue evidence="5">Salivary glands</tissue>
    </source>
</reference>
<dbReference type="Pfam" id="PF14542">
    <property type="entry name" value="Acetyltransf_CG"/>
    <property type="match status" value="1"/>
</dbReference>
<accession>A0A1Q3FLF4</accession>
<dbReference type="AlphaFoldDB" id="A0A1Q3FLF4"/>
<dbReference type="InterPro" id="IPR045057">
    <property type="entry name" value="Gcn5-rel_NAT"/>
</dbReference>
<comment type="similarity">
    <text evidence="1">Belongs to the NATD1 family.</text>
</comment>
<evidence type="ECO:0000313" key="5">
    <source>
        <dbReference type="EMBL" id="JAV28344.1"/>
    </source>
</evidence>
<evidence type="ECO:0000256" key="3">
    <source>
        <dbReference type="ARBA" id="ARBA00031876"/>
    </source>
</evidence>